<reference evidence="16" key="1">
    <citation type="submission" date="2022-11" db="EMBL/GenBank/DDBJ databases">
        <authorList>
            <person name="Kikuchi T."/>
        </authorList>
    </citation>
    <scope>NUCLEOTIDE SEQUENCE</scope>
    <source>
        <strain evidence="16">PS1010</strain>
    </source>
</reference>
<feature type="active site" description="Proton donor/acceptor" evidence="11">
    <location>
        <position position="518"/>
    </location>
</feature>
<dbReference type="GO" id="GO:0000139">
    <property type="term" value="C:Golgi membrane"/>
    <property type="evidence" value="ECO:0007669"/>
    <property type="project" value="UniProtKB-SubCell"/>
</dbReference>
<keyword evidence="12 15" id="KW-0479">Metal-binding</keyword>
<dbReference type="Gene3D" id="3.90.550.10">
    <property type="entry name" value="Spore Coat Polysaccharide Biosynthesis Protein SpsA, Chain A"/>
    <property type="match status" value="2"/>
</dbReference>
<comment type="similarity">
    <text evidence="2 15">Belongs to the glycosyltransferase 43 family.</text>
</comment>
<sequence length="577" mass="66790">MRISSRTLNITLIFIYFIMVSVIIYQLMHRKPFFGFIELSGQSLELREDFESADSENQTLIIVITPTYSRLTQLADMTRMANTLMHVPYLHWIIIEDGISKNEEIDNLLARSKIPYSYFTFKTQPGYPKRGWYQRTVALTLLRNMESNHTNAVVYFGDDDNSYDIRVFTEYIRNVKKLGMWAVGHAGHAIAESLYVKNGKVIDFDVVWGEWRKFAVDMAGFAIHLDIVLKTNATFGPSCAGRFPEPCLLEDMGFTKNDIEPFGFDKPIRGNREVYVWHTQTVQPSIRSKNKTIIHRILVIVITSNLSDDDFQLGKCDFTQKSPKNNSLIIVITPTYSRLTQLADMTRMANTLMHISDLYWIVIEDGNLKNEKIDNLLRRSKIPHSYLPFKTETGYPKRGWYQRTMALTLLRNNQFHFINKKNQNAVVYFGDDDNSYDIRVFTEYIRNVKRLGMWAVGHAGGAIAEKLIVNDGKVTDFDVAWGESREFAVDMAGFAIHLDIVHRTNATFGPDCGPRTPETCLLEEMHFKRDDIEPFGVEKNVTREIYVWHTQTIQPFIHVPTNETTTFKRVLNFLRFQ</sequence>
<dbReference type="EC" id="2.4.1.135" evidence="3 15"/>
<evidence type="ECO:0000256" key="7">
    <source>
        <dbReference type="ARBA" id="ARBA00022989"/>
    </source>
</evidence>
<evidence type="ECO:0000256" key="14">
    <source>
        <dbReference type="PIRSR" id="PIRSR605027-6"/>
    </source>
</evidence>
<dbReference type="GO" id="GO:0046872">
    <property type="term" value="F:metal ion binding"/>
    <property type="evidence" value="ECO:0007669"/>
    <property type="project" value="UniProtKB-KW"/>
</dbReference>
<keyword evidence="15" id="KW-0333">Golgi apparatus</keyword>
<dbReference type="InterPro" id="IPR029044">
    <property type="entry name" value="Nucleotide-diphossugar_trans"/>
</dbReference>
<keyword evidence="4 15" id="KW-0808">Transferase</keyword>
<evidence type="ECO:0000256" key="9">
    <source>
        <dbReference type="ARBA" id="ARBA00023180"/>
    </source>
</evidence>
<keyword evidence="6 15" id="KW-0735">Signal-anchor</keyword>
<feature type="transmembrane region" description="Helical" evidence="15">
    <location>
        <begin position="7"/>
        <end position="28"/>
    </location>
</feature>
<dbReference type="PANTHER" id="PTHR10896:SF30">
    <property type="entry name" value="GALACTOSYLGALACTOSYLXYLOSYLPROTEIN 3-BETA-GLUCURONOSYLTRANSFERASE"/>
    <property type="match status" value="1"/>
</dbReference>
<dbReference type="InterPro" id="IPR005027">
    <property type="entry name" value="Glyco_trans_43"/>
</dbReference>
<dbReference type="EMBL" id="CANHGI010000004">
    <property type="protein sequence ID" value="CAI5449501.1"/>
    <property type="molecule type" value="Genomic_DNA"/>
</dbReference>
<evidence type="ECO:0000256" key="11">
    <source>
        <dbReference type="PIRSR" id="PIRSR605027-1"/>
    </source>
</evidence>
<dbReference type="OrthoDB" id="675023at2759"/>
<dbReference type="GO" id="GO:0050650">
    <property type="term" value="P:chondroitin sulfate proteoglycan biosynthetic process"/>
    <property type="evidence" value="ECO:0007669"/>
    <property type="project" value="TreeGrafter"/>
</dbReference>
<comment type="subcellular location">
    <subcellularLocation>
        <location evidence="15">Golgi apparatus membrane</location>
        <topology evidence="15">Single-pass type II membrane protein</topology>
    </subcellularLocation>
    <subcellularLocation>
        <location evidence="1">Membrane</location>
        <topology evidence="1">Single-pass type II membrane protein</topology>
    </subcellularLocation>
</comment>
<comment type="catalytic activity">
    <reaction evidence="10 15">
        <text>3-O-(beta-D-galactosyl-(1-&gt;3)-beta-D-galactosyl-(1-&gt;4)-beta-D-xylosyl)-L-seryl-[protein] + UDP-alpha-D-glucuronate = 3-O-(beta-D-GlcA-(1-&gt;3)-beta-D-Gal-(1-&gt;3)-beta-D-Gal-(1-&gt;4)-beta-D-Xyl)-L-seryl-[protein] + UDP + H(+)</text>
        <dbReference type="Rhea" id="RHEA:24168"/>
        <dbReference type="Rhea" id="RHEA-COMP:12571"/>
        <dbReference type="Rhea" id="RHEA-COMP:12573"/>
        <dbReference type="ChEBI" id="CHEBI:15378"/>
        <dbReference type="ChEBI" id="CHEBI:58052"/>
        <dbReference type="ChEBI" id="CHEBI:58223"/>
        <dbReference type="ChEBI" id="CHEBI:132090"/>
        <dbReference type="ChEBI" id="CHEBI:132093"/>
        <dbReference type="EC" id="2.4.1.135"/>
    </reaction>
</comment>
<dbReference type="Pfam" id="PF03360">
    <property type="entry name" value="Glyco_transf_43"/>
    <property type="match status" value="2"/>
</dbReference>
<evidence type="ECO:0000256" key="15">
    <source>
        <dbReference type="RuleBase" id="RU363127"/>
    </source>
</evidence>
<feature type="binding site" evidence="12">
    <location>
        <position position="433"/>
    </location>
    <ligand>
        <name>Mn(2+)</name>
        <dbReference type="ChEBI" id="CHEBI:29035"/>
    </ligand>
</feature>
<dbReference type="CDD" id="cd00218">
    <property type="entry name" value="GlcAT-I"/>
    <property type="match status" value="2"/>
</dbReference>
<keyword evidence="12 15" id="KW-0464">Manganese</keyword>
<keyword evidence="7 15" id="KW-1133">Transmembrane helix</keyword>
<comment type="caution">
    <text evidence="16">The sequence shown here is derived from an EMBL/GenBank/DDBJ whole genome shotgun (WGS) entry which is preliminary data.</text>
</comment>
<protein>
    <recommendedName>
        <fullName evidence="3 15">Galactosylgalactosylxylosylprotein 3-beta-glucuronosyltransferase</fullName>
        <ecNumber evidence="3 15">2.4.1.135</ecNumber>
    </recommendedName>
</protein>
<evidence type="ECO:0000256" key="8">
    <source>
        <dbReference type="ARBA" id="ARBA00023136"/>
    </source>
</evidence>
<evidence type="ECO:0000313" key="17">
    <source>
        <dbReference type="Proteomes" id="UP001152747"/>
    </source>
</evidence>
<evidence type="ECO:0000256" key="1">
    <source>
        <dbReference type="ARBA" id="ARBA00004606"/>
    </source>
</evidence>
<evidence type="ECO:0000256" key="4">
    <source>
        <dbReference type="ARBA" id="ARBA00022679"/>
    </source>
</evidence>
<keyword evidence="8 15" id="KW-0472">Membrane</keyword>
<feature type="glycosylation site" description="N-linked (GlcNAc...) asparagine" evidence="14">
    <location>
        <position position="540"/>
    </location>
</feature>
<evidence type="ECO:0000256" key="13">
    <source>
        <dbReference type="PIRSR" id="PIRSR605027-4"/>
    </source>
</evidence>
<evidence type="ECO:0000256" key="3">
    <source>
        <dbReference type="ARBA" id="ARBA00012641"/>
    </source>
</evidence>
<comment type="cofactor">
    <cofactor evidence="12 15">
        <name>Mn(2+)</name>
        <dbReference type="ChEBI" id="CHEBI:29035"/>
    </cofactor>
</comment>
<accession>A0A9P1N671</accession>
<evidence type="ECO:0000256" key="2">
    <source>
        <dbReference type="ARBA" id="ARBA00007706"/>
    </source>
</evidence>
<name>A0A9P1N671_9PELO</name>
<feature type="site" description="Interaction with galactose moiety of substrate glycoprotein" evidence="13">
    <location>
        <position position="465"/>
    </location>
</feature>
<comment type="pathway">
    <text evidence="15">Protein modification; protein glycosylation.</text>
</comment>
<keyword evidence="5 15" id="KW-0812">Transmembrane</keyword>
<dbReference type="GO" id="GO:0015018">
    <property type="term" value="F:galactosylgalactosylxylosylprotein 3-beta-glucuronosyltransferase activity"/>
    <property type="evidence" value="ECO:0007669"/>
    <property type="project" value="UniProtKB-UniRule"/>
</dbReference>
<organism evidence="16 17">
    <name type="scientific">Caenorhabditis angaria</name>
    <dbReference type="NCBI Taxonomy" id="860376"/>
    <lineage>
        <taxon>Eukaryota</taxon>
        <taxon>Metazoa</taxon>
        <taxon>Ecdysozoa</taxon>
        <taxon>Nematoda</taxon>
        <taxon>Chromadorea</taxon>
        <taxon>Rhabditida</taxon>
        <taxon>Rhabditina</taxon>
        <taxon>Rhabditomorpha</taxon>
        <taxon>Rhabditoidea</taxon>
        <taxon>Rhabditidae</taxon>
        <taxon>Peloderinae</taxon>
        <taxon>Caenorhabditis</taxon>
    </lineage>
</organism>
<evidence type="ECO:0000256" key="6">
    <source>
        <dbReference type="ARBA" id="ARBA00022968"/>
    </source>
</evidence>
<dbReference type="SUPFAM" id="SSF53448">
    <property type="entry name" value="Nucleotide-diphospho-sugar transferases"/>
    <property type="match status" value="2"/>
</dbReference>
<evidence type="ECO:0000256" key="5">
    <source>
        <dbReference type="ARBA" id="ARBA00022692"/>
    </source>
</evidence>
<proteinExistence type="inferred from homology"/>
<keyword evidence="9 14" id="KW-0325">Glycoprotein</keyword>
<dbReference type="AlphaFoldDB" id="A0A9P1N671"/>
<dbReference type="PANTHER" id="PTHR10896">
    <property type="entry name" value="GALACTOSYLGALACTOSYLXYLOSYLPROTEIN 3-BETA-GLUCURONOSYLTRANSFERASE BETA-1,3-GLUCURONYLTRANSFERASE"/>
    <property type="match status" value="1"/>
</dbReference>
<evidence type="ECO:0000256" key="12">
    <source>
        <dbReference type="PIRSR" id="PIRSR605027-3"/>
    </source>
</evidence>
<keyword evidence="17" id="KW-1185">Reference proteome</keyword>
<dbReference type="GO" id="GO:0005975">
    <property type="term" value="P:carbohydrate metabolic process"/>
    <property type="evidence" value="ECO:0007669"/>
    <property type="project" value="TreeGrafter"/>
</dbReference>
<evidence type="ECO:0000256" key="10">
    <source>
        <dbReference type="ARBA" id="ARBA00047979"/>
    </source>
</evidence>
<evidence type="ECO:0000313" key="16">
    <source>
        <dbReference type="EMBL" id="CAI5449501.1"/>
    </source>
</evidence>
<dbReference type="FunFam" id="3.90.550.10:FF:000147">
    <property type="entry name" value="Galactosylgalactosylxylosylprotein 3-beta-glucuronosyltransferase"/>
    <property type="match status" value="2"/>
</dbReference>
<dbReference type="Proteomes" id="UP001152747">
    <property type="component" value="Unassembled WGS sequence"/>
</dbReference>
<gene>
    <name evidence="16" type="ORF">CAMP_LOCUS12138</name>
</gene>